<dbReference type="GO" id="GO:0004519">
    <property type="term" value="F:endonuclease activity"/>
    <property type="evidence" value="ECO:0007669"/>
    <property type="project" value="UniProtKB-KW"/>
</dbReference>
<dbReference type="InterPro" id="IPR046462">
    <property type="entry name" value="TerL_nuclease"/>
</dbReference>
<dbReference type="Pfam" id="PF03354">
    <property type="entry name" value="TerL_ATPase"/>
    <property type="match status" value="1"/>
</dbReference>
<sequence length="556" mass="62557">MKQGYAATAEIYARQVVSGEIPAGRYIKAACQRHLDDLEWQSDDGFRYRFEPKAGARVCAFIEQLPHTKGKWAAKGQKLKLEPWQVFFVVSLFGWLQKNTGKRRFRRAFLLVPRKNGKSALAAGIGLYMLCADGEFGAEVYSGATTEKQAWEVFRPAKMMAQKSPALVSHYGLTVNAKNIHAIGNGSRFEPLIGNPGDGASPSCAIVDEYHEHDTDALFSTMENGMGAREQPLVLVITTAGDNIAGPCYAMQQEAQQMLEGSRRDDHTFAMIYGIDDGDDWTDPAVLRKANPNYGVSVFEEGLLAEQAEAMTTPRKAGQFKTKKLNVWVQSRAAYFDTLRYQKAPIVRLEDFEGQECIIGIDLAEKRDLTAVELLFRHGNGYARFGRYYLPEETVDRPENEHFQTWRDEGRLFQTDGAVTDDRVIRDDILDLAERFRVREIAFDPLHSRQMAVELMENGLACFDYANKPTLMNEPMRRMDALIADGKLSHDGDPVFAWMLSNVVNRSRTGDIHSPAKERAENKIDGPVACMMALGRWLLDEQETGSYLEHEGLMIL</sequence>
<dbReference type="Gene3D" id="3.40.50.300">
    <property type="entry name" value="P-loop containing nucleotide triphosphate hydrolases"/>
    <property type="match status" value="1"/>
</dbReference>
<dbReference type="InterPro" id="IPR046461">
    <property type="entry name" value="TerL_ATPase"/>
</dbReference>
<proteinExistence type="predicted"/>
<evidence type="ECO:0000313" key="3">
    <source>
        <dbReference type="EMBL" id="MEH7827117.1"/>
    </source>
</evidence>
<dbReference type="InterPro" id="IPR005021">
    <property type="entry name" value="Terminase_largesu-like"/>
</dbReference>
<dbReference type="PANTHER" id="PTHR41287">
    <property type="match status" value="1"/>
</dbReference>
<keyword evidence="4" id="KW-1185">Reference proteome</keyword>
<feature type="domain" description="Terminase large subunit-like ATPase" evidence="1">
    <location>
        <begin position="83"/>
        <end position="253"/>
    </location>
</feature>
<reference evidence="3" key="1">
    <citation type="submission" date="2024-02" db="EMBL/GenBank/DDBJ databases">
        <title>Genome sequences of strain Gemmobacter sp. JM10B15.</title>
        <authorList>
            <person name="Zhang M."/>
        </authorList>
    </citation>
    <scope>NUCLEOTIDE SEQUENCE</scope>
    <source>
        <strain evidence="3">JM10B15</strain>
    </source>
</reference>
<accession>A0ABU8BQZ2</accession>
<comment type="caution">
    <text evidence="3">The sequence shown here is derived from an EMBL/GenBank/DDBJ whole genome shotgun (WGS) entry which is preliminary data.</text>
</comment>
<keyword evidence="3" id="KW-0540">Nuclease</keyword>
<dbReference type="Proteomes" id="UP001431963">
    <property type="component" value="Unassembled WGS sequence"/>
</dbReference>
<evidence type="ECO:0000259" key="1">
    <source>
        <dbReference type="Pfam" id="PF03354"/>
    </source>
</evidence>
<gene>
    <name evidence="3" type="ORF">V6590_03075</name>
</gene>
<evidence type="ECO:0000313" key="4">
    <source>
        <dbReference type="Proteomes" id="UP001431963"/>
    </source>
</evidence>
<feature type="domain" description="Terminase large subunit-like endonuclease" evidence="2">
    <location>
        <begin position="264"/>
        <end position="540"/>
    </location>
</feature>
<evidence type="ECO:0000259" key="2">
    <source>
        <dbReference type="Pfam" id="PF20441"/>
    </source>
</evidence>
<dbReference type="EMBL" id="JBALHR010000001">
    <property type="protein sequence ID" value="MEH7827117.1"/>
    <property type="molecule type" value="Genomic_DNA"/>
</dbReference>
<protein>
    <submittedName>
        <fullName evidence="3">Terminase TerL endonuclease subunit</fullName>
    </submittedName>
</protein>
<name>A0ABU8BQZ2_9RHOB</name>
<keyword evidence="3" id="KW-0255">Endonuclease</keyword>
<keyword evidence="3" id="KW-0378">Hydrolase</keyword>
<dbReference type="PANTHER" id="PTHR41287:SF1">
    <property type="entry name" value="PROTEIN YMFN"/>
    <property type="match status" value="1"/>
</dbReference>
<organism evidence="3 4">
    <name type="scientific">Gemmobacter denitrificans</name>
    <dbReference type="NCBI Taxonomy" id="3123040"/>
    <lineage>
        <taxon>Bacteria</taxon>
        <taxon>Pseudomonadati</taxon>
        <taxon>Pseudomonadota</taxon>
        <taxon>Alphaproteobacteria</taxon>
        <taxon>Rhodobacterales</taxon>
        <taxon>Paracoccaceae</taxon>
        <taxon>Gemmobacter</taxon>
    </lineage>
</organism>
<dbReference type="RefSeq" id="WP_335419315.1">
    <property type="nucleotide sequence ID" value="NZ_JBALHR010000001.1"/>
</dbReference>
<dbReference type="Pfam" id="PF20441">
    <property type="entry name" value="TerL_nuclease"/>
    <property type="match status" value="1"/>
</dbReference>
<dbReference type="InterPro" id="IPR027417">
    <property type="entry name" value="P-loop_NTPase"/>
</dbReference>